<dbReference type="AlphaFoldDB" id="A0A1J9PVQ3"/>
<keyword evidence="2" id="KW-1185">Reference proteome</keyword>
<dbReference type="VEuPathDB" id="FungiDB:ACJ73_08222"/>
<name>A0A1J9PVQ3_9EURO</name>
<dbReference type="Proteomes" id="UP000242791">
    <property type="component" value="Unassembled WGS sequence"/>
</dbReference>
<protein>
    <submittedName>
        <fullName evidence="1">Uncharacterized protein</fullName>
    </submittedName>
</protein>
<comment type="caution">
    <text evidence="1">The sequence shown here is derived from an EMBL/GenBank/DDBJ whole genome shotgun (WGS) entry which is preliminary data.</text>
</comment>
<gene>
    <name evidence="1" type="ORF">ACJ73_08222</name>
</gene>
<evidence type="ECO:0000313" key="1">
    <source>
        <dbReference type="EMBL" id="OJD20441.1"/>
    </source>
</evidence>
<dbReference type="EMBL" id="LGTZ01001873">
    <property type="protein sequence ID" value="OJD20441.1"/>
    <property type="molecule type" value="Genomic_DNA"/>
</dbReference>
<dbReference type="STRING" id="1658174.A0A1J9PVQ3"/>
<reference evidence="1 2" key="1">
    <citation type="submission" date="2015-08" db="EMBL/GenBank/DDBJ databases">
        <title>Emmonsia species relationships and genome sequence.</title>
        <authorList>
            <person name="Cuomo C.A."/>
            <person name="Schwartz I.S."/>
            <person name="Kenyon C."/>
            <person name="De Hoog G.S."/>
            <person name="Govender N.P."/>
            <person name="Botha A."/>
            <person name="Moreno L."/>
            <person name="De Vries M."/>
            <person name="Munoz J.F."/>
            <person name="Stielow J.B."/>
        </authorList>
    </citation>
    <scope>NUCLEOTIDE SEQUENCE [LARGE SCALE GENOMIC DNA]</scope>
    <source>
        <strain evidence="1 2">EI222</strain>
    </source>
</reference>
<accession>A0A1J9PVQ3</accession>
<sequence>MELQGHIDQLLIECKSWEEVKKQLLAEFWREDSHQQMYNQTYLHALSNKPHTTRQKILIYCRQFRAVAMPLIRKNEMQQPLACLWFLQGLPAGIREKAYKAAGFNKTNQSEWELPKVCDAVYETQKTNEEIARVLASDILPQSNSLAQPTASPPVVPRPAFNTPVNHVSAPTQTSSARPVPDVKAPSSRENVLENLVNQMGALSLAVARIQNQRDQPPQNVTAPKVLLTRSQDPALDLPNVSYYGTQRAPGGPPRSRSGNFIQYNRPPMTCWGCGEANHVLPNCIAIGQLIDQGKIHRNMHGEYYEGNVARRGPKINVNRYKPHIVTNERFMKQIAEPAKVPSADKLRNDGSILVDANGNPFHLGPEESDEDELGIEEMEDRDSTELTAIDEDFLTGCMRFIRQRVEVGLEA</sequence>
<evidence type="ECO:0000313" key="2">
    <source>
        <dbReference type="Proteomes" id="UP000242791"/>
    </source>
</evidence>
<organism evidence="1 2">
    <name type="scientific">Blastomyces percursus</name>
    <dbReference type="NCBI Taxonomy" id="1658174"/>
    <lineage>
        <taxon>Eukaryota</taxon>
        <taxon>Fungi</taxon>
        <taxon>Dikarya</taxon>
        <taxon>Ascomycota</taxon>
        <taxon>Pezizomycotina</taxon>
        <taxon>Eurotiomycetes</taxon>
        <taxon>Eurotiomycetidae</taxon>
        <taxon>Onygenales</taxon>
        <taxon>Ajellomycetaceae</taxon>
        <taxon>Blastomyces</taxon>
    </lineage>
</organism>
<proteinExistence type="predicted"/>